<evidence type="ECO:0008006" key="4">
    <source>
        <dbReference type="Google" id="ProtNLM"/>
    </source>
</evidence>
<keyword evidence="3" id="KW-1185">Reference proteome</keyword>
<evidence type="ECO:0000256" key="1">
    <source>
        <dbReference type="SAM" id="MobiDB-lite"/>
    </source>
</evidence>
<evidence type="ECO:0000313" key="3">
    <source>
        <dbReference type="Proteomes" id="UP000586918"/>
    </source>
</evidence>
<feature type="region of interest" description="Disordered" evidence="1">
    <location>
        <begin position="64"/>
        <end position="110"/>
    </location>
</feature>
<proteinExistence type="predicted"/>
<protein>
    <recommendedName>
        <fullName evidence="4">EVE domain-containing protein</fullName>
    </recommendedName>
</protein>
<feature type="compositionally biased region" description="Low complexity" evidence="1">
    <location>
        <begin position="78"/>
        <end position="91"/>
    </location>
</feature>
<organism evidence="2 3">
    <name type="scientific">Pseudonocardia bannensis</name>
    <dbReference type="NCBI Taxonomy" id="630973"/>
    <lineage>
        <taxon>Bacteria</taxon>
        <taxon>Bacillati</taxon>
        <taxon>Actinomycetota</taxon>
        <taxon>Actinomycetes</taxon>
        <taxon>Pseudonocardiales</taxon>
        <taxon>Pseudonocardiaceae</taxon>
        <taxon>Pseudonocardia</taxon>
    </lineage>
</organism>
<accession>A0A848DTB8</accession>
<sequence>MRLTSADIGAWLFRCSPRSWADAAGDGRPVDGWCVLATYRLELISPGQPAVLWVTGSRGTRPEPGIWMAGFTTGEVDPGSGDRSPGDGAAGQKRRPRVGLRMTGLQSPVPRDRLRTDRRTERLEVLRVAHGSNPSYLTPEEKAAVEEMIGGWPHPA</sequence>
<comment type="caution">
    <text evidence="2">The sequence shown here is derived from an EMBL/GenBank/DDBJ whole genome shotgun (WGS) entry which is preliminary data.</text>
</comment>
<reference evidence="2 3" key="1">
    <citation type="submission" date="2020-04" db="EMBL/GenBank/DDBJ databases">
        <authorList>
            <person name="Klaysubun C."/>
            <person name="Duangmal K."/>
            <person name="Lipun K."/>
        </authorList>
    </citation>
    <scope>NUCLEOTIDE SEQUENCE [LARGE SCALE GENOMIC DNA]</scope>
    <source>
        <strain evidence="2 3">DSM 45300</strain>
    </source>
</reference>
<dbReference type="RefSeq" id="WP_169416279.1">
    <property type="nucleotide sequence ID" value="NZ_JAAXKZ010000234.1"/>
</dbReference>
<name>A0A848DTB8_9PSEU</name>
<gene>
    <name evidence="2" type="ORF">HF519_29775</name>
</gene>
<dbReference type="Proteomes" id="UP000586918">
    <property type="component" value="Unassembled WGS sequence"/>
</dbReference>
<dbReference type="EMBL" id="JAAXKZ010000234">
    <property type="protein sequence ID" value="NMH95646.1"/>
    <property type="molecule type" value="Genomic_DNA"/>
</dbReference>
<dbReference type="AlphaFoldDB" id="A0A848DTB8"/>
<evidence type="ECO:0000313" key="2">
    <source>
        <dbReference type="EMBL" id="NMH95646.1"/>
    </source>
</evidence>